<reference evidence="1 2" key="1">
    <citation type="journal article" date="2011" name="J. Bacteriol.">
        <title>Draft genome sequence of the anoxygenic filamentous phototrophic bacterium Oscillochloris trichoides subsp. DG-6.</title>
        <authorList>
            <person name="Kuznetsov B.B."/>
            <person name="Ivanovsky R.N."/>
            <person name="Keppen O.I."/>
            <person name="Sukhacheva M.V."/>
            <person name="Bumazhkin B.K."/>
            <person name="Patutina E.O."/>
            <person name="Beletsky A.V."/>
            <person name="Mardanov A.V."/>
            <person name="Baslerov R.V."/>
            <person name="Panteleeva A.N."/>
            <person name="Kolganova T.V."/>
            <person name="Ravin N.V."/>
            <person name="Skryabin K.G."/>
        </authorList>
    </citation>
    <scope>NUCLEOTIDE SEQUENCE [LARGE SCALE GENOMIC DNA]</scope>
    <source>
        <strain evidence="1 2">DG-6</strain>
    </source>
</reference>
<sequence length="330" mass="37208">MQLSEDEQASYQRICQILEQRIAAYPSTLAATCRPLLVACWEAEFSQWAALLPTWLNDLIPLTAIQREALGSANLWLMWYAGLFDGILDGSVPTQALPCGQQALLESLEAYRRLGLATTPAWEVLMTQALGAAEAYTQEVATRSEALTQLSSTQLAIWTPSLLMQRAAPFSFSLAAQLYLHGASTSDPRYAPIHTALECLIVARQIADDASDWIDDLRRGHLNSVSARMIAAFWQQRPQQVQRLDVEQLAGFEISAEEVWAELETQQQSYYQRALAALEVLGTCRLQQIICAQQERTQQGWQRLRDRREKLRQMFTISSRATSFIMINPR</sequence>
<protein>
    <submittedName>
        <fullName evidence="1">Uncharacterized protein</fullName>
    </submittedName>
</protein>
<keyword evidence="2" id="KW-1185">Reference proteome</keyword>
<evidence type="ECO:0000313" key="2">
    <source>
        <dbReference type="Proteomes" id="UP000054010"/>
    </source>
</evidence>
<proteinExistence type="predicted"/>
<organism evidence="1 2">
    <name type="scientific">Oscillochloris trichoides DG-6</name>
    <dbReference type="NCBI Taxonomy" id="765420"/>
    <lineage>
        <taxon>Bacteria</taxon>
        <taxon>Bacillati</taxon>
        <taxon>Chloroflexota</taxon>
        <taxon>Chloroflexia</taxon>
        <taxon>Chloroflexales</taxon>
        <taxon>Chloroflexineae</taxon>
        <taxon>Oscillochloridaceae</taxon>
        <taxon>Oscillochloris</taxon>
    </lineage>
</organism>
<dbReference type="STRING" id="765420.OSCT_1339"/>
<dbReference type="Proteomes" id="UP000054010">
    <property type="component" value="Unassembled WGS sequence"/>
</dbReference>
<dbReference type="EMBL" id="ADVR01000040">
    <property type="protein sequence ID" value="EFO80815.1"/>
    <property type="molecule type" value="Genomic_DNA"/>
</dbReference>
<dbReference type="AlphaFoldDB" id="E1IDD8"/>
<evidence type="ECO:0000313" key="1">
    <source>
        <dbReference type="EMBL" id="EFO80815.1"/>
    </source>
</evidence>
<name>E1IDD8_9CHLR</name>
<dbReference type="eggNOG" id="ENOG5030T8S">
    <property type="taxonomic scope" value="Bacteria"/>
</dbReference>
<gene>
    <name evidence="1" type="ORF">OSCT_1339</name>
</gene>
<comment type="caution">
    <text evidence="1">The sequence shown here is derived from an EMBL/GenBank/DDBJ whole genome shotgun (WGS) entry which is preliminary data.</text>
</comment>
<dbReference type="HOGENOM" id="CLU_841557_0_0_0"/>
<accession>E1IDD8</accession>